<dbReference type="EMBL" id="CP009706">
    <property type="protein sequence ID" value="AIU72765.1"/>
    <property type="molecule type" value="Genomic_DNA"/>
</dbReference>
<evidence type="ECO:0000256" key="1">
    <source>
        <dbReference type="ARBA" id="ARBA00001420"/>
    </source>
</evidence>
<comment type="similarity">
    <text evidence="2">Belongs to the transglycosylase Slt family.</text>
</comment>
<organism evidence="8 9">
    <name type="scientific">Hafnia alvei FB1</name>
    <dbReference type="NCBI Taxonomy" id="1453496"/>
    <lineage>
        <taxon>Bacteria</taxon>
        <taxon>Pseudomonadati</taxon>
        <taxon>Pseudomonadota</taxon>
        <taxon>Gammaproteobacteria</taxon>
        <taxon>Enterobacterales</taxon>
        <taxon>Hafniaceae</taxon>
        <taxon>Hafnia</taxon>
    </lineage>
</organism>
<dbReference type="GO" id="GO:0071555">
    <property type="term" value="P:cell wall organization"/>
    <property type="evidence" value="ECO:0007669"/>
    <property type="project" value="UniProtKB-KW"/>
</dbReference>
<dbReference type="PROSITE" id="PS00922">
    <property type="entry name" value="TRANSGLYCOSYLASE"/>
    <property type="match status" value="1"/>
</dbReference>
<dbReference type="GO" id="GO:0008933">
    <property type="term" value="F:peptidoglycan lytic transglycosylase activity"/>
    <property type="evidence" value="ECO:0007669"/>
    <property type="project" value="InterPro"/>
</dbReference>
<dbReference type="EC" id="4.2.2.n1" evidence="3"/>
<dbReference type="Proteomes" id="UP000029986">
    <property type="component" value="Chromosome"/>
</dbReference>
<dbReference type="InterPro" id="IPR023346">
    <property type="entry name" value="Lysozyme-like_dom_sf"/>
</dbReference>
<dbReference type="SUPFAM" id="SSF53955">
    <property type="entry name" value="Lysozyme-like"/>
    <property type="match status" value="1"/>
</dbReference>
<evidence type="ECO:0000256" key="6">
    <source>
        <dbReference type="SAM" id="SignalP"/>
    </source>
</evidence>
<feature type="signal peptide" evidence="6">
    <location>
        <begin position="1"/>
        <end position="20"/>
    </location>
</feature>
<evidence type="ECO:0000313" key="9">
    <source>
        <dbReference type="Proteomes" id="UP000029986"/>
    </source>
</evidence>
<feature type="chain" id="PRO_5001937726" description="peptidoglycan lytic exotransglycosylase" evidence="6">
    <location>
        <begin position="21"/>
        <end position="216"/>
    </location>
</feature>
<gene>
    <name evidence="8" type="ORF">AT03_10490</name>
</gene>
<evidence type="ECO:0000256" key="2">
    <source>
        <dbReference type="ARBA" id="ARBA00007734"/>
    </source>
</evidence>
<dbReference type="PROSITE" id="PS51257">
    <property type="entry name" value="PROKAR_LIPOPROTEIN"/>
    <property type="match status" value="1"/>
</dbReference>
<sequence>MKKRISCMLAVLLLAGCAKEQTPPQTVKLNVNNNARGSFLDARTPPDGEFGTYIRTASNSYGIDETLIKAIIKVESGGNPHAVSTSNAIGLMQLKASTAGKDAYRKKGRGGQPTSRELKDPAVNIDLGTAYLNILQNQQLAGISNPKTMRYAMIVSYANGAGAMLRTFSPNRKVAIDKINSMTPEAFYQHIQKRHPAAQAPRYLWKVNTAYLAMVQ</sequence>
<dbReference type="PANTHER" id="PTHR37423">
    <property type="entry name" value="SOLUBLE LYTIC MUREIN TRANSGLYCOSYLASE-RELATED"/>
    <property type="match status" value="1"/>
</dbReference>
<keyword evidence="4" id="KW-0456">Lyase</keyword>
<dbReference type="HOGENOM" id="CLU_103257_0_0_6"/>
<comment type="catalytic activity">
    <reaction evidence="1">
        <text>Exolytic cleavage of the (1-&gt;4)-beta-glycosidic linkage between N-acetylmuramic acid (MurNAc) and N-acetylglucosamine (GlcNAc) residues in peptidoglycan, from either the reducing or the non-reducing ends of the peptidoglycan chains, with concomitant formation of a 1,6-anhydrobond in the MurNAc residue.</text>
        <dbReference type="EC" id="4.2.2.n1"/>
    </reaction>
</comment>
<dbReference type="GeneID" id="56891780"/>
<evidence type="ECO:0000256" key="4">
    <source>
        <dbReference type="ARBA" id="ARBA00023239"/>
    </source>
</evidence>
<dbReference type="PATRIC" id="fig|1453496.5.peg.2107"/>
<feature type="domain" description="Transglycosylase SLT" evidence="7">
    <location>
        <begin position="53"/>
        <end position="179"/>
    </location>
</feature>
<evidence type="ECO:0000313" key="8">
    <source>
        <dbReference type="EMBL" id="AIU72765.1"/>
    </source>
</evidence>
<dbReference type="KEGG" id="hav:AT03_10490"/>
<dbReference type="InterPro" id="IPR008258">
    <property type="entry name" value="Transglycosylase_SLT_dom_1"/>
</dbReference>
<dbReference type="GO" id="GO:0016020">
    <property type="term" value="C:membrane"/>
    <property type="evidence" value="ECO:0007669"/>
    <property type="project" value="InterPro"/>
</dbReference>
<dbReference type="RefSeq" id="WP_038502187.1">
    <property type="nucleotide sequence ID" value="NZ_CP009706.1"/>
</dbReference>
<proteinExistence type="inferred from homology"/>
<evidence type="ECO:0000256" key="5">
    <source>
        <dbReference type="ARBA" id="ARBA00023316"/>
    </source>
</evidence>
<dbReference type="PANTHER" id="PTHR37423:SF4">
    <property type="entry name" value="ENDO-TYPE MEMBRANE-BOUND LYTIC MUREIN TRANSGLYCOSYLASE A"/>
    <property type="match status" value="1"/>
</dbReference>
<dbReference type="InterPro" id="IPR000189">
    <property type="entry name" value="Transglyc_AS"/>
</dbReference>
<evidence type="ECO:0000256" key="3">
    <source>
        <dbReference type="ARBA" id="ARBA00012587"/>
    </source>
</evidence>
<dbReference type="eggNOG" id="COG0741">
    <property type="taxonomic scope" value="Bacteria"/>
</dbReference>
<keyword evidence="6" id="KW-0732">Signal</keyword>
<name>A0A097R212_HAFAL</name>
<dbReference type="GO" id="GO:0000270">
    <property type="term" value="P:peptidoglycan metabolic process"/>
    <property type="evidence" value="ECO:0007669"/>
    <property type="project" value="InterPro"/>
</dbReference>
<keyword evidence="9" id="KW-1185">Reference proteome</keyword>
<dbReference type="CDD" id="cd16893">
    <property type="entry name" value="LT_MltC_MltE"/>
    <property type="match status" value="1"/>
</dbReference>
<dbReference type="Gene3D" id="1.10.530.10">
    <property type="match status" value="1"/>
</dbReference>
<protein>
    <recommendedName>
        <fullName evidence="3">peptidoglycan lytic exotransglycosylase</fullName>
        <ecNumber evidence="3">4.2.2.n1</ecNumber>
    </recommendedName>
</protein>
<dbReference type="AlphaFoldDB" id="A0A097R212"/>
<keyword evidence="5" id="KW-0961">Cell wall biogenesis/degradation</keyword>
<reference evidence="8 9" key="1">
    <citation type="journal article" date="2014" name="Gut Pathog.">
        <title>Gene clusters of Hafnia alvei strain FB1 important in survival and pathogenesis: a draft genome perspective.</title>
        <authorList>
            <person name="Tan J.Y."/>
            <person name="Yin W.F."/>
            <person name="Chan K.G."/>
        </authorList>
    </citation>
    <scope>NUCLEOTIDE SEQUENCE [LARGE SCALE GENOMIC DNA]</scope>
    <source>
        <strain evidence="8 9">FB1</strain>
    </source>
</reference>
<accession>A0A097R212</accession>
<dbReference type="Pfam" id="PF01464">
    <property type="entry name" value="SLT"/>
    <property type="match status" value="1"/>
</dbReference>
<dbReference type="OrthoDB" id="5620293at2"/>
<evidence type="ECO:0000259" key="7">
    <source>
        <dbReference type="Pfam" id="PF01464"/>
    </source>
</evidence>